<dbReference type="SUPFAM" id="SSF63829">
    <property type="entry name" value="Calcium-dependent phosphotriesterase"/>
    <property type="match status" value="1"/>
</dbReference>
<dbReference type="EMBL" id="NSJD01000007">
    <property type="protein sequence ID" value="PAT40313.1"/>
    <property type="molecule type" value="Genomic_DNA"/>
</dbReference>
<evidence type="ECO:0000313" key="3">
    <source>
        <dbReference type="EMBL" id="PAT40313.1"/>
    </source>
</evidence>
<reference evidence="3 4" key="1">
    <citation type="submission" date="2017-08" db="EMBL/GenBank/DDBJ databases">
        <title>WGS of Clinical strains of the CDC Group NO-1 linked to zoonotic infections in humans.</title>
        <authorList>
            <person name="Bernier A.-M."/>
            <person name="Bernard K."/>
        </authorList>
    </citation>
    <scope>NUCLEOTIDE SEQUENCE [LARGE SCALE GENOMIC DNA]</scope>
    <source>
        <strain evidence="3 4">NML79-0751</strain>
    </source>
</reference>
<dbReference type="Gene3D" id="2.80.10.50">
    <property type="match status" value="2"/>
</dbReference>
<dbReference type="RefSeq" id="WP_095556827.1">
    <property type="nucleotide sequence ID" value="NZ_NSJD01000007.1"/>
</dbReference>
<protein>
    <recommendedName>
        <fullName evidence="2">IPTL-CTERM protein sorting domain-containing protein</fullName>
    </recommendedName>
</protein>
<name>A0A2A2ARD6_9BURK</name>
<dbReference type="NCBIfam" id="TIGR02608">
    <property type="entry name" value="delta_60_rpt"/>
    <property type="match status" value="4"/>
</dbReference>
<dbReference type="NCBIfam" id="TIGR04174">
    <property type="entry name" value="IPTL_CTERM"/>
    <property type="match status" value="1"/>
</dbReference>
<comment type="caution">
    <text evidence="3">The sequence shown here is derived from an EMBL/GenBank/DDBJ whole genome shotgun (WGS) entry which is preliminary data.</text>
</comment>
<dbReference type="InterPro" id="IPR026442">
    <property type="entry name" value="IPTL_CTERM"/>
</dbReference>
<gene>
    <name evidence="3" type="ORF">CK623_06405</name>
</gene>
<dbReference type="Pfam" id="PF18203">
    <property type="entry name" value="IPTL-CTERM"/>
    <property type="match status" value="1"/>
</dbReference>
<dbReference type="Pfam" id="PF17164">
    <property type="entry name" value="DUF5122"/>
    <property type="match status" value="5"/>
</dbReference>
<keyword evidence="1" id="KW-0732">Signal</keyword>
<proteinExistence type="predicted"/>
<dbReference type="AlphaFoldDB" id="A0A2A2ARD6"/>
<feature type="signal peptide" evidence="1">
    <location>
        <begin position="1"/>
        <end position="27"/>
    </location>
</feature>
<accession>A0A2A2ARD6</accession>
<evidence type="ECO:0000259" key="2">
    <source>
        <dbReference type="Pfam" id="PF18203"/>
    </source>
</evidence>
<dbReference type="Proteomes" id="UP000218644">
    <property type="component" value="Unassembled WGS sequence"/>
</dbReference>
<evidence type="ECO:0000313" key="4">
    <source>
        <dbReference type="Proteomes" id="UP000218644"/>
    </source>
</evidence>
<organism evidence="3 4">
    <name type="scientific">Vandammella animalimorsus</name>
    <dbReference type="NCBI Taxonomy" id="2029117"/>
    <lineage>
        <taxon>Bacteria</taxon>
        <taxon>Pseudomonadati</taxon>
        <taxon>Pseudomonadota</taxon>
        <taxon>Betaproteobacteria</taxon>
        <taxon>Burkholderiales</taxon>
        <taxon>Comamonadaceae</taxon>
        <taxon>Vandammella</taxon>
    </lineage>
</organism>
<dbReference type="InterPro" id="IPR013431">
    <property type="entry name" value="Delta_60_rpt"/>
</dbReference>
<sequence>MGRPGHLAGRWLAGAALALGAVGAAQAQQVWPLDPTFHYSKTPQNQYAAFDLIERDGKLWTTSHTDVVRLEASSGNWQLMQRGNNDVYALALQADGKLLAAGGFTEFPTGQPASRIVRLNADGARDASFSPPSAINDWVRDLAVQADGKILLGGDFSQVGGTAAQGLARLNADGSRDPGFTSALPAGAKVFALLPLPGGQVLAGSIGGISGGGSNLNRLNADGSLANAGLAKPNGGVDVLHRLKNGQILVGGGFTEVDGQPYRRLARLNADGSLDASFPNPAITGGVFALHELPNGQILVGGRFTQIHGQAREHLALLNADGTLDASFSAPTVTLDVGSPDNRSILSFKEQADGKLLVGGNFSMEEGGQQRQGVVRLVPPTGSGPHAIVTASVTGGHGAVAPASRTVNVGQPATFTLTPDAGYQPSASVGGTCAAGSFSGNDYTVPNVNADCTVQFRFEAIAATTATVTASVTGGHGAVAPASRTVNVGQPATFTLTPDVGYQPSASVGGTCAAGSFSGNDYTVPNVSADCALEFRFQASPPGTPPSSGVTPVPTLGHWALMLLGLLAAALGMQRLRRA</sequence>
<feature type="domain" description="IPTL-CTERM protein sorting" evidence="2">
    <location>
        <begin position="551"/>
        <end position="578"/>
    </location>
</feature>
<evidence type="ECO:0000256" key="1">
    <source>
        <dbReference type="SAM" id="SignalP"/>
    </source>
</evidence>
<feature type="chain" id="PRO_5012426106" description="IPTL-CTERM protein sorting domain-containing protein" evidence="1">
    <location>
        <begin position="28"/>
        <end position="579"/>
    </location>
</feature>